<protein>
    <submittedName>
        <fullName evidence="5">Protoporphyrinogen/coproporphyrinogen oxidase</fullName>
    </submittedName>
</protein>
<sequence length="448" mass="47615">MGAELDVAVVGGGIAGLAAAHELARAGREVRVFEAADHVGGRMATRHVSGFVVDTGAEQISTRGYPDTWDLLRRTGLDAAPRKVGRHVGVWRDGRVRRGLAHPLGLLTGAGLSVRARLDFLRATRGRFDVTRPETSRLGRATVAEFAAPHHRDLLEYLCQPVVSGFFGWRPEHSAAAPFLGLLGAIGPVTGWRAYDGGMDSLARALAARLDVTTSFPVREVVAARDHARVVGDDGEVRARSVVLAVPAPVARRVHVTAPEPDRRFLDACTFTPMVKAHLMLDRRPDPGVYLLAVPRSESPSVSVVLFDHLKHPDRAPAGRGLVTVIASPAIVPALLNAPDDQVVGVLADEAERFVPGLRAAVTGSVVHRFRHGLPEATPAALDLRAGFESRLGGVVDYAGDWLTLAPYSEAAVRSGRRAAARVLARTPSAAAQPGTLPSAAAPKREHA</sequence>
<dbReference type="Proteomes" id="UP001597168">
    <property type="component" value="Unassembled WGS sequence"/>
</dbReference>
<dbReference type="InterPro" id="IPR036188">
    <property type="entry name" value="FAD/NAD-bd_sf"/>
</dbReference>
<feature type="domain" description="Amine oxidase" evidence="4">
    <location>
        <begin position="14"/>
        <end position="424"/>
    </location>
</feature>
<dbReference type="PANTHER" id="PTHR42923">
    <property type="entry name" value="PROTOPORPHYRINOGEN OXIDASE"/>
    <property type="match status" value="1"/>
</dbReference>
<feature type="region of interest" description="Disordered" evidence="3">
    <location>
        <begin position="425"/>
        <end position="448"/>
    </location>
</feature>
<organism evidence="5 6">
    <name type="scientific">Saccharothrix hoggarensis</name>
    <dbReference type="NCBI Taxonomy" id="913853"/>
    <lineage>
        <taxon>Bacteria</taxon>
        <taxon>Bacillati</taxon>
        <taxon>Actinomycetota</taxon>
        <taxon>Actinomycetes</taxon>
        <taxon>Pseudonocardiales</taxon>
        <taxon>Pseudonocardiaceae</taxon>
        <taxon>Saccharothrix</taxon>
    </lineage>
</organism>
<evidence type="ECO:0000313" key="5">
    <source>
        <dbReference type="EMBL" id="MFD1146207.1"/>
    </source>
</evidence>
<proteinExistence type="predicted"/>
<evidence type="ECO:0000313" key="6">
    <source>
        <dbReference type="Proteomes" id="UP001597168"/>
    </source>
</evidence>
<dbReference type="Pfam" id="PF01593">
    <property type="entry name" value="Amino_oxidase"/>
    <property type="match status" value="1"/>
</dbReference>
<evidence type="ECO:0000259" key="4">
    <source>
        <dbReference type="Pfam" id="PF01593"/>
    </source>
</evidence>
<dbReference type="RefSeq" id="WP_380719709.1">
    <property type="nucleotide sequence ID" value="NZ_JBHTLK010000008.1"/>
</dbReference>
<keyword evidence="2" id="KW-0560">Oxidoreductase</keyword>
<dbReference type="EMBL" id="JBHTLK010000008">
    <property type="protein sequence ID" value="MFD1146207.1"/>
    <property type="molecule type" value="Genomic_DNA"/>
</dbReference>
<evidence type="ECO:0000256" key="3">
    <source>
        <dbReference type="SAM" id="MobiDB-lite"/>
    </source>
</evidence>
<dbReference type="Gene3D" id="3.50.50.60">
    <property type="entry name" value="FAD/NAD(P)-binding domain"/>
    <property type="match status" value="1"/>
</dbReference>
<dbReference type="PANTHER" id="PTHR42923:SF46">
    <property type="entry name" value="AMINE OXIDASE"/>
    <property type="match status" value="1"/>
</dbReference>
<dbReference type="InterPro" id="IPR001613">
    <property type="entry name" value="Flavin_amine_oxidase"/>
</dbReference>
<comment type="caution">
    <text evidence="5">The sequence shown here is derived from an EMBL/GenBank/DDBJ whole genome shotgun (WGS) entry which is preliminary data.</text>
</comment>
<reference evidence="6" key="1">
    <citation type="journal article" date="2019" name="Int. J. Syst. Evol. Microbiol.">
        <title>The Global Catalogue of Microorganisms (GCM) 10K type strain sequencing project: providing services to taxonomists for standard genome sequencing and annotation.</title>
        <authorList>
            <consortium name="The Broad Institute Genomics Platform"/>
            <consortium name="The Broad Institute Genome Sequencing Center for Infectious Disease"/>
            <person name="Wu L."/>
            <person name="Ma J."/>
        </authorList>
    </citation>
    <scope>NUCLEOTIDE SEQUENCE [LARGE SCALE GENOMIC DNA]</scope>
    <source>
        <strain evidence="6">CCUG 60214</strain>
    </source>
</reference>
<dbReference type="SUPFAM" id="SSF51905">
    <property type="entry name" value="FAD/NAD(P)-binding domain"/>
    <property type="match status" value="1"/>
</dbReference>
<dbReference type="SUPFAM" id="SSF54373">
    <property type="entry name" value="FAD-linked reductases, C-terminal domain"/>
    <property type="match status" value="1"/>
</dbReference>
<gene>
    <name evidence="5" type="ORF">ACFQ3T_03630</name>
</gene>
<evidence type="ECO:0000256" key="2">
    <source>
        <dbReference type="ARBA" id="ARBA00023002"/>
    </source>
</evidence>
<keyword evidence="6" id="KW-1185">Reference proteome</keyword>
<name>A0ABW3QEI5_9PSEU</name>
<dbReference type="InterPro" id="IPR050464">
    <property type="entry name" value="Zeta_carotene_desat/Oxidored"/>
</dbReference>
<evidence type="ECO:0000256" key="1">
    <source>
        <dbReference type="ARBA" id="ARBA00001974"/>
    </source>
</evidence>
<comment type="cofactor">
    <cofactor evidence="1">
        <name>FAD</name>
        <dbReference type="ChEBI" id="CHEBI:57692"/>
    </cofactor>
</comment>
<dbReference type="PRINTS" id="PR00757">
    <property type="entry name" value="AMINEOXDASEF"/>
</dbReference>
<accession>A0ABW3QEI5</accession>
<dbReference type="InterPro" id="IPR002937">
    <property type="entry name" value="Amino_oxidase"/>
</dbReference>